<evidence type="ECO:0000256" key="2">
    <source>
        <dbReference type="ARBA" id="ARBA00023002"/>
    </source>
</evidence>
<sequence length="302" mass="33108">MATQKVWLVTGTSSGFGNELVHTILKNGHKVVAAGRDTSRLTSLKEAGAATTKIDQNEPLDVLRRQIEDAIAVYGHIDVIVLNAAYVVTGSLEERTHVFILSCRLNGTPEESLAQYHTNVFGILNLYRAILPHFRGRKAGIVATVGSMGASMTDPLIGLYHSSKAAVRNISLTLDNEVKPFGIKTCLIEPGYFRTNLLSSGTSFQLPETKIGAYAEINEKTKAFLIQRDRKQSGDPKRGAQVIFDVLTSSGCARGREVPKTLALGSDAVKCIIGSNDEFNKRVEEWRSVSESTDFPKEEQYY</sequence>
<keyword evidence="4" id="KW-1185">Reference proteome</keyword>
<protein>
    <submittedName>
        <fullName evidence="3">NAD(P)-binding protein</fullName>
    </submittedName>
</protein>
<dbReference type="PANTHER" id="PTHR43976:SF16">
    <property type="entry name" value="SHORT-CHAIN DEHYDROGENASE_REDUCTASE FAMILY PROTEIN"/>
    <property type="match status" value="1"/>
</dbReference>
<dbReference type="Pfam" id="PF00106">
    <property type="entry name" value="adh_short"/>
    <property type="match status" value="1"/>
</dbReference>
<dbReference type="Proteomes" id="UP000246991">
    <property type="component" value="Unassembled WGS sequence"/>
</dbReference>
<name>A0A317SLI7_9PEZI</name>
<reference evidence="3 4" key="1">
    <citation type="submission" date="2018-03" db="EMBL/GenBank/DDBJ databases">
        <title>Genomes of Pezizomycetes fungi and the evolution of truffles.</title>
        <authorList>
            <person name="Murat C."/>
            <person name="Payen T."/>
            <person name="Noel B."/>
            <person name="Kuo A."/>
            <person name="Martin F.M."/>
        </authorList>
    </citation>
    <scope>NUCLEOTIDE SEQUENCE [LARGE SCALE GENOMIC DNA]</scope>
    <source>
        <strain evidence="3">091103-1</strain>
    </source>
</reference>
<dbReference type="GO" id="GO:0016491">
    <property type="term" value="F:oxidoreductase activity"/>
    <property type="evidence" value="ECO:0007669"/>
    <property type="project" value="UniProtKB-KW"/>
</dbReference>
<dbReference type="PRINTS" id="PR00081">
    <property type="entry name" value="GDHRDH"/>
</dbReference>
<comment type="caution">
    <text evidence="3">The sequence shown here is derived from an EMBL/GenBank/DDBJ whole genome shotgun (WGS) entry which is preliminary data.</text>
</comment>
<organism evidence="3 4">
    <name type="scientific">Tuber magnatum</name>
    <name type="common">white Piedmont truffle</name>
    <dbReference type="NCBI Taxonomy" id="42249"/>
    <lineage>
        <taxon>Eukaryota</taxon>
        <taxon>Fungi</taxon>
        <taxon>Dikarya</taxon>
        <taxon>Ascomycota</taxon>
        <taxon>Pezizomycotina</taxon>
        <taxon>Pezizomycetes</taxon>
        <taxon>Pezizales</taxon>
        <taxon>Tuberaceae</taxon>
        <taxon>Tuber</taxon>
    </lineage>
</organism>
<dbReference type="InterPro" id="IPR036291">
    <property type="entry name" value="NAD(P)-bd_dom_sf"/>
</dbReference>
<keyword evidence="2" id="KW-0560">Oxidoreductase</keyword>
<dbReference type="SUPFAM" id="SSF51735">
    <property type="entry name" value="NAD(P)-binding Rossmann-fold domains"/>
    <property type="match status" value="1"/>
</dbReference>
<accession>A0A317SLI7</accession>
<evidence type="ECO:0000313" key="4">
    <source>
        <dbReference type="Proteomes" id="UP000246991"/>
    </source>
</evidence>
<dbReference type="AlphaFoldDB" id="A0A317SLI7"/>
<dbReference type="Gene3D" id="3.40.50.720">
    <property type="entry name" value="NAD(P)-binding Rossmann-like Domain"/>
    <property type="match status" value="1"/>
</dbReference>
<proteinExistence type="inferred from homology"/>
<dbReference type="PANTHER" id="PTHR43976">
    <property type="entry name" value="SHORT CHAIN DEHYDROGENASE"/>
    <property type="match status" value="1"/>
</dbReference>
<evidence type="ECO:0000256" key="1">
    <source>
        <dbReference type="ARBA" id="ARBA00006484"/>
    </source>
</evidence>
<evidence type="ECO:0000313" key="3">
    <source>
        <dbReference type="EMBL" id="PWW75332.1"/>
    </source>
</evidence>
<gene>
    <name evidence="3" type="ORF">C7212DRAFT_345326</name>
</gene>
<comment type="similarity">
    <text evidence="1">Belongs to the short-chain dehydrogenases/reductases (SDR) family.</text>
</comment>
<dbReference type="OrthoDB" id="1274115at2759"/>
<dbReference type="STRING" id="42249.A0A317SLI7"/>
<dbReference type="InterPro" id="IPR051911">
    <property type="entry name" value="SDR_oxidoreductase"/>
</dbReference>
<dbReference type="InterPro" id="IPR002347">
    <property type="entry name" value="SDR_fam"/>
</dbReference>
<dbReference type="EMBL" id="PYWC01000047">
    <property type="protein sequence ID" value="PWW75332.1"/>
    <property type="molecule type" value="Genomic_DNA"/>
</dbReference>